<organism evidence="1 2">
    <name type="scientific">Phytophthora citrophthora</name>
    <dbReference type="NCBI Taxonomy" id="4793"/>
    <lineage>
        <taxon>Eukaryota</taxon>
        <taxon>Sar</taxon>
        <taxon>Stramenopiles</taxon>
        <taxon>Oomycota</taxon>
        <taxon>Peronosporomycetes</taxon>
        <taxon>Peronosporales</taxon>
        <taxon>Peronosporaceae</taxon>
        <taxon>Phytophthora</taxon>
    </lineage>
</organism>
<dbReference type="Proteomes" id="UP001259832">
    <property type="component" value="Unassembled WGS sequence"/>
</dbReference>
<name>A0AAD9LBV1_9STRA</name>
<evidence type="ECO:0000313" key="1">
    <source>
        <dbReference type="EMBL" id="KAK1930848.1"/>
    </source>
</evidence>
<sequence>MYSNIRVTEALGDVTIRGDDRVVRGWHTLSHLSNGTEIDNADGPAVGVFTDIFVDHSDLVSYLPN</sequence>
<dbReference type="AlphaFoldDB" id="A0AAD9LBV1"/>
<gene>
    <name evidence="1" type="ORF">P3T76_013805</name>
</gene>
<dbReference type="EMBL" id="JASMQC010000037">
    <property type="protein sequence ID" value="KAK1930848.1"/>
    <property type="molecule type" value="Genomic_DNA"/>
</dbReference>
<accession>A0AAD9LBV1</accession>
<protein>
    <submittedName>
        <fullName evidence="1">Uncharacterized protein</fullName>
    </submittedName>
</protein>
<keyword evidence="2" id="KW-1185">Reference proteome</keyword>
<proteinExistence type="predicted"/>
<evidence type="ECO:0000313" key="2">
    <source>
        <dbReference type="Proteomes" id="UP001259832"/>
    </source>
</evidence>
<comment type="caution">
    <text evidence="1">The sequence shown here is derived from an EMBL/GenBank/DDBJ whole genome shotgun (WGS) entry which is preliminary data.</text>
</comment>
<reference evidence="1" key="1">
    <citation type="submission" date="2023-08" db="EMBL/GenBank/DDBJ databases">
        <title>Reference Genome Resource for the Citrus Pathogen Phytophthora citrophthora.</title>
        <authorList>
            <person name="Moller H."/>
            <person name="Coetzee B."/>
            <person name="Rose L.J."/>
            <person name="Van Niekerk J.M."/>
        </authorList>
    </citation>
    <scope>NUCLEOTIDE SEQUENCE</scope>
    <source>
        <strain evidence="1">STE-U-9442</strain>
    </source>
</reference>